<dbReference type="EMBL" id="JANUBB010000018">
    <property type="protein sequence ID" value="MCS3953166.1"/>
    <property type="molecule type" value="Genomic_DNA"/>
</dbReference>
<evidence type="ECO:0000313" key="4">
    <source>
        <dbReference type="Proteomes" id="UP001155010"/>
    </source>
</evidence>
<dbReference type="PANTHER" id="PTHR34631:SF3">
    <property type="entry name" value="ISSOD12 TRANSPOSASE TNPA_ISSOD12"/>
    <property type="match status" value="1"/>
</dbReference>
<evidence type="ECO:0000256" key="1">
    <source>
        <dbReference type="SAM" id="MobiDB-lite"/>
    </source>
</evidence>
<accession>A0A9X2ZTJ3</accession>
<name>A0A9X2ZTJ3_9BACT</name>
<feature type="region of interest" description="Disordered" evidence="1">
    <location>
        <begin position="143"/>
        <end position="214"/>
    </location>
</feature>
<feature type="domain" description="Transposase DDE" evidence="2">
    <location>
        <begin position="22"/>
        <end position="127"/>
    </location>
</feature>
<reference evidence="3" key="1">
    <citation type="submission" date="2022-08" db="EMBL/GenBank/DDBJ databases">
        <title>Genomic Encyclopedia of Type Strains, Phase V (KMG-V): Genome sequencing to study the core and pangenomes of soil and plant-associated prokaryotes.</title>
        <authorList>
            <person name="Whitman W."/>
        </authorList>
    </citation>
    <scope>NUCLEOTIDE SEQUENCE</scope>
    <source>
        <strain evidence="3">SP2017</strain>
    </source>
</reference>
<feature type="compositionally biased region" description="Basic and acidic residues" evidence="1">
    <location>
        <begin position="164"/>
        <end position="173"/>
    </location>
</feature>
<proteinExistence type="predicted"/>
<evidence type="ECO:0000313" key="3">
    <source>
        <dbReference type="EMBL" id="MCS3953166.1"/>
    </source>
</evidence>
<protein>
    <recommendedName>
        <fullName evidence="2">Transposase DDE domain-containing protein</fullName>
    </recommendedName>
</protein>
<sequence>MSSSEEDPTVENWDEYNDALVDRGRLTVWISEGAIEEWKANREPQQGAQWIFTDQAIKTCLQVKMVYGLGLRETEGFVESLFGLMGLEDLPVPDYTTLSKRQGDLDIDLPTSSKSSPMHLVIDSTGNRLDRAEGLWGRRMEAAHPRKTKAAHLAEAPSWRQQRHGSDHGRDPYGQHLRRRFAGRTAVRGDAFRSAGSRKLGSRKLGDGARQGRS</sequence>
<comment type="caution">
    <text evidence="3">The sequence shown here is derived from an EMBL/GenBank/DDBJ whole genome shotgun (WGS) entry which is preliminary data.</text>
</comment>
<dbReference type="InterPro" id="IPR053172">
    <property type="entry name" value="Tn903_transposase"/>
</dbReference>
<dbReference type="Proteomes" id="UP001155010">
    <property type="component" value="Unassembled WGS sequence"/>
</dbReference>
<evidence type="ECO:0000259" key="2">
    <source>
        <dbReference type="Pfam" id="PF13737"/>
    </source>
</evidence>
<organism evidence="3 4">
    <name type="scientific">Salinibacter ruber</name>
    <dbReference type="NCBI Taxonomy" id="146919"/>
    <lineage>
        <taxon>Bacteria</taxon>
        <taxon>Pseudomonadati</taxon>
        <taxon>Rhodothermota</taxon>
        <taxon>Rhodothermia</taxon>
        <taxon>Rhodothermales</taxon>
        <taxon>Salinibacteraceae</taxon>
        <taxon>Salinibacter</taxon>
    </lineage>
</organism>
<gene>
    <name evidence="3" type="ORF">GGP83_003141</name>
</gene>
<dbReference type="PANTHER" id="PTHR34631">
    <property type="match status" value="1"/>
</dbReference>
<dbReference type="InterPro" id="IPR025668">
    <property type="entry name" value="Tnp_DDE_dom"/>
</dbReference>
<dbReference type="AlphaFoldDB" id="A0A9X2ZTJ3"/>
<dbReference type="Pfam" id="PF13737">
    <property type="entry name" value="DDE_Tnp_1_5"/>
    <property type="match status" value="1"/>
</dbReference>